<comment type="caution">
    <text evidence="1">The sequence shown here is derived from an EMBL/GenBank/DDBJ whole genome shotgun (WGS) entry which is preliminary data.</text>
</comment>
<organism evidence="1 2">
    <name type="scientific">Larinioides sclopetarius</name>
    <dbReference type="NCBI Taxonomy" id="280406"/>
    <lineage>
        <taxon>Eukaryota</taxon>
        <taxon>Metazoa</taxon>
        <taxon>Ecdysozoa</taxon>
        <taxon>Arthropoda</taxon>
        <taxon>Chelicerata</taxon>
        <taxon>Arachnida</taxon>
        <taxon>Araneae</taxon>
        <taxon>Araneomorphae</taxon>
        <taxon>Entelegynae</taxon>
        <taxon>Araneoidea</taxon>
        <taxon>Araneidae</taxon>
        <taxon>Larinioides</taxon>
    </lineage>
</organism>
<keyword evidence="2" id="KW-1185">Reference proteome</keyword>
<protein>
    <submittedName>
        <fullName evidence="1">Uncharacterized protein</fullName>
    </submittedName>
</protein>
<evidence type="ECO:0000313" key="1">
    <source>
        <dbReference type="EMBL" id="CAL1269557.1"/>
    </source>
</evidence>
<sequence length="81" mass="9058">MLREFLFQSQMSFKYPMTLQVALQAFKMGLSQIFSIFVDFCIQSTKMKESQLPLGLPRLTLQADGSPKGVIVVCVPATVIN</sequence>
<dbReference type="EMBL" id="CAXIEN010000042">
    <property type="protein sequence ID" value="CAL1269557.1"/>
    <property type="molecule type" value="Genomic_DNA"/>
</dbReference>
<evidence type="ECO:0000313" key="2">
    <source>
        <dbReference type="Proteomes" id="UP001497382"/>
    </source>
</evidence>
<accession>A0AAV1ZDM6</accession>
<proteinExistence type="predicted"/>
<gene>
    <name evidence="1" type="ORF">LARSCL_LOCUS4812</name>
</gene>
<name>A0AAV1ZDM6_9ARAC</name>
<dbReference type="Proteomes" id="UP001497382">
    <property type="component" value="Unassembled WGS sequence"/>
</dbReference>
<reference evidence="1 2" key="1">
    <citation type="submission" date="2024-04" db="EMBL/GenBank/DDBJ databases">
        <authorList>
            <person name="Rising A."/>
            <person name="Reimegard J."/>
            <person name="Sonavane S."/>
            <person name="Akerstrom W."/>
            <person name="Nylinder S."/>
            <person name="Hedman E."/>
            <person name="Kallberg Y."/>
        </authorList>
    </citation>
    <scope>NUCLEOTIDE SEQUENCE [LARGE SCALE GENOMIC DNA]</scope>
</reference>
<dbReference type="AlphaFoldDB" id="A0AAV1ZDM6"/>